<evidence type="ECO:0000313" key="3">
    <source>
        <dbReference type="Proteomes" id="UP000265926"/>
    </source>
</evidence>
<dbReference type="RefSeq" id="WP_119437021.1">
    <property type="nucleotide sequence ID" value="NZ_QWGR01000003.1"/>
</dbReference>
<dbReference type="Proteomes" id="UP000265926">
    <property type="component" value="Unassembled WGS sequence"/>
</dbReference>
<keyword evidence="1" id="KW-0732">Signal</keyword>
<reference evidence="2 3" key="1">
    <citation type="submission" date="2018-08" db="EMBL/GenBank/DDBJ databases">
        <title>Pallidiluteibacterium maritimus gen. nov., sp. nov., isolated from coastal sediment.</title>
        <authorList>
            <person name="Zhou L.Y."/>
        </authorList>
    </citation>
    <scope>NUCLEOTIDE SEQUENCE [LARGE SCALE GENOMIC DNA]</scope>
    <source>
        <strain evidence="2 3">XSD2</strain>
    </source>
</reference>
<feature type="chain" id="PRO_5017413629" description="Esterase" evidence="1">
    <location>
        <begin position="21"/>
        <end position="390"/>
    </location>
</feature>
<dbReference type="Gene3D" id="3.40.50.1820">
    <property type="entry name" value="alpha/beta hydrolase"/>
    <property type="match status" value="1"/>
</dbReference>
<evidence type="ECO:0000256" key="1">
    <source>
        <dbReference type="SAM" id="SignalP"/>
    </source>
</evidence>
<keyword evidence="3" id="KW-1185">Reference proteome</keyword>
<dbReference type="OrthoDB" id="9803578at2"/>
<evidence type="ECO:0008006" key="4">
    <source>
        <dbReference type="Google" id="ProtNLM"/>
    </source>
</evidence>
<dbReference type="InterPro" id="IPR029058">
    <property type="entry name" value="AB_hydrolase_fold"/>
</dbReference>
<evidence type="ECO:0000313" key="2">
    <source>
        <dbReference type="EMBL" id="RIJ49135.1"/>
    </source>
</evidence>
<comment type="caution">
    <text evidence="2">The sequence shown here is derived from an EMBL/GenBank/DDBJ whole genome shotgun (WGS) entry which is preliminary data.</text>
</comment>
<organism evidence="2 3">
    <name type="scientific">Maribellus luteus</name>
    <dbReference type="NCBI Taxonomy" id="2305463"/>
    <lineage>
        <taxon>Bacteria</taxon>
        <taxon>Pseudomonadati</taxon>
        <taxon>Bacteroidota</taxon>
        <taxon>Bacteroidia</taxon>
        <taxon>Marinilabiliales</taxon>
        <taxon>Prolixibacteraceae</taxon>
        <taxon>Maribellus</taxon>
    </lineage>
</organism>
<gene>
    <name evidence="2" type="ORF">D1614_06120</name>
</gene>
<dbReference type="AlphaFoldDB" id="A0A399T2T3"/>
<dbReference type="Pfam" id="PF00756">
    <property type="entry name" value="Esterase"/>
    <property type="match status" value="1"/>
</dbReference>
<name>A0A399T2T3_9BACT</name>
<dbReference type="SUPFAM" id="SSF53474">
    <property type="entry name" value="alpha/beta-Hydrolases"/>
    <property type="match status" value="1"/>
</dbReference>
<feature type="signal peptide" evidence="1">
    <location>
        <begin position="1"/>
        <end position="20"/>
    </location>
</feature>
<dbReference type="EMBL" id="QWGR01000003">
    <property type="protein sequence ID" value="RIJ49135.1"/>
    <property type="molecule type" value="Genomic_DNA"/>
</dbReference>
<dbReference type="InterPro" id="IPR050583">
    <property type="entry name" value="Mycobacterial_A85_antigen"/>
</dbReference>
<proteinExistence type="predicted"/>
<dbReference type="PANTHER" id="PTHR48098">
    <property type="entry name" value="ENTEROCHELIN ESTERASE-RELATED"/>
    <property type="match status" value="1"/>
</dbReference>
<protein>
    <recommendedName>
        <fullName evidence="4">Esterase</fullName>
    </recommendedName>
</protein>
<dbReference type="PROSITE" id="PS51257">
    <property type="entry name" value="PROKAR_LIPOPROTEIN"/>
    <property type="match status" value="1"/>
</dbReference>
<dbReference type="GO" id="GO:0016747">
    <property type="term" value="F:acyltransferase activity, transferring groups other than amino-acyl groups"/>
    <property type="evidence" value="ECO:0007669"/>
    <property type="project" value="TreeGrafter"/>
</dbReference>
<dbReference type="PANTHER" id="PTHR48098:SF1">
    <property type="entry name" value="DIACYLGLYCEROL ACYLTRANSFERASE_MYCOLYLTRANSFERASE AG85A"/>
    <property type="match status" value="1"/>
</dbReference>
<sequence>MKTKILMAVLVVAVFLTACEKDYLTGTDDLAPSAKSAVIGEGTIVTETVHFASLEGNLTGDPADRMIRVYLPKSYFTCPERHFPVIYFLHGTPAWGGMLMEPEPYEYFYLSAQLPHRVDFPEEGFLPWLNKLIDNEGMEEVIIVMPDAKTKYGPSLYVNSTVQGNYEDYIVKELVEYVDENYRTIPHFNWRAITGHCAGAIGALNIAMKHPKVFRYVGALSPSHFPEPLILYMANFMPVEDQIWGVEGPLPYDPFAPFKFVNNGAVMLSQAWLPNPENPPYYCDLPFEFIDGNPVVIPERMEKLNDQSLLAMIQKHRIGLKQLKVIYFDCGVNDDFYIAINTMTHEQLDAMNVKHQFETYDNPGTHISNLYERLGKVWVMLSNEFPDYTQ</sequence>
<dbReference type="InterPro" id="IPR000801">
    <property type="entry name" value="Esterase-like"/>
</dbReference>
<accession>A0A399T2T3</accession>